<comment type="caution">
    <text evidence="1">The sequence shown here is derived from an EMBL/GenBank/DDBJ whole genome shotgun (WGS) entry which is preliminary data.</text>
</comment>
<evidence type="ECO:0000313" key="2">
    <source>
        <dbReference type="Proteomes" id="UP001497680"/>
    </source>
</evidence>
<keyword evidence="2" id="KW-1185">Reference proteome</keyword>
<reference evidence="1 2" key="1">
    <citation type="journal article" date="2022" name="New Phytol.">
        <title>Ecological generalism drives hyperdiversity of secondary metabolite gene clusters in xylarialean endophytes.</title>
        <authorList>
            <person name="Franco M.E.E."/>
            <person name="Wisecaver J.H."/>
            <person name="Arnold A.E."/>
            <person name="Ju Y.M."/>
            <person name="Slot J.C."/>
            <person name="Ahrendt S."/>
            <person name="Moore L.P."/>
            <person name="Eastman K.E."/>
            <person name="Scott K."/>
            <person name="Konkel Z."/>
            <person name="Mondo S.J."/>
            <person name="Kuo A."/>
            <person name="Hayes R.D."/>
            <person name="Haridas S."/>
            <person name="Andreopoulos B."/>
            <person name="Riley R."/>
            <person name="LaButti K."/>
            <person name="Pangilinan J."/>
            <person name="Lipzen A."/>
            <person name="Amirebrahimi M."/>
            <person name="Yan J."/>
            <person name="Adam C."/>
            <person name="Keymanesh K."/>
            <person name="Ng V."/>
            <person name="Louie K."/>
            <person name="Northen T."/>
            <person name="Drula E."/>
            <person name="Henrissat B."/>
            <person name="Hsieh H.M."/>
            <person name="Youens-Clark K."/>
            <person name="Lutzoni F."/>
            <person name="Miadlikowska J."/>
            <person name="Eastwood D.C."/>
            <person name="Hamelin R.C."/>
            <person name="Grigoriev I.V."/>
            <person name="U'Ren J.M."/>
        </authorList>
    </citation>
    <scope>NUCLEOTIDE SEQUENCE [LARGE SCALE GENOMIC DNA]</scope>
    <source>
        <strain evidence="1 2">ER1909</strain>
    </source>
</reference>
<sequence length="251" mass="27729">MILGSSSAPRNTAPSPRHLAYRHSKKRLRALAPTTKDAPPGIEVGEEQISPFYVPGLQAGLHTIDVLQKINASGQTKDVPNSHDFTVIGPRFSLPEGAIDFFYPPQGHADQAEVLPSVVFTDPTLPWERSATAGRLSDFSRNRVPWLAVLSFTQDELRLTAEELTEVFSDGTLRGVGKQDDTLCTTLLASDVQKLKSTNTKPIIYDETVDDEDAKANVIFIRNKLVTLKANEKYQDQDAYSYDIKCTLKLA</sequence>
<accession>A0ACC0D6B7</accession>
<dbReference type="Proteomes" id="UP001497680">
    <property type="component" value="Unassembled WGS sequence"/>
</dbReference>
<proteinExistence type="predicted"/>
<dbReference type="EMBL" id="MU394302">
    <property type="protein sequence ID" value="KAI6088303.1"/>
    <property type="molecule type" value="Genomic_DNA"/>
</dbReference>
<organism evidence="1 2">
    <name type="scientific">Hypoxylon rubiginosum</name>
    <dbReference type="NCBI Taxonomy" id="110542"/>
    <lineage>
        <taxon>Eukaryota</taxon>
        <taxon>Fungi</taxon>
        <taxon>Dikarya</taxon>
        <taxon>Ascomycota</taxon>
        <taxon>Pezizomycotina</taxon>
        <taxon>Sordariomycetes</taxon>
        <taxon>Xylariomycetidae</taxon>
        <taxon>Xylariales</taxon>
        <taxon>Hypoxylaceae</taxon>
        <taxon>Hypoxylon</taxon>
    </lineage>
</organism>
<evidence type="ECO:0000313" key="1">
    <source>
        <dbReference type="EMBL" id="KAI6088303.1"/>
    </source>
</evidence>
<name>A0ACC0D6B7_9PEZI</name>
<protein>
    <submittedName>
        <fullName evidence="1">Uncharacterized protein</fullName>
    </submittedName>
</protein>
<gene>
    <name evidence="1" type="ORF">F4821DRAFT_277277</name>
</gene>